<feature type="domain" description="DUF5808" evidence="2">
    <location>
        <begin position="26"/>
        <end position="51"/>
    </location>
</feature>
<organism evidence="3 4">
    <name type="scientific">Acetobacterium bakii</name>
    <dbReference type="NCBI Taxonomy" id="52689"/>
    <lineage>
        <taxon>Bacteria</taxon>
        <taxon>Bacillati</taxon>
        <taxon>Bacillota</taxon>
        <taxon>Clostridia</taxon>
        <taxon>Eubacteriales</taxon>
        <taxon>Eubacteriaceae</taxon>
        <taxon>Acetobacterium</taxon>
    </lineage>
</organism>
<keyword evidence="1" id="KW-1133">Transmembrane helix</keyword>
<accession>A0A0L6TWZ2</accession>
<reference evidence="4" key="1">
    <citation type="submission" date="2015-07" db="EMBL/GenBank/DDBJ databases">
        <title>Draft genome sequence of Acetobacterium bakii DSM 8293, a potential psychrophilic chemical producer through syngas fermentation.</title>
        <authorList>
            <person name="Song Y."/>
            <person name="Hwang S."/>
            <person name="Cho B.-K."/>
        </authorList>
    </citation>
    <scope>NUCLEOTIDE SEQUENCE [LARGE SCALE GENOMIC DNA]</scope>
    <source>
        <strain evidence="4">DSM 8239</strain>
    </source>
</reference>
<keyword evidence="4" id="KW-1185">Reference proteome</keyword>
<dbReference type="Proteomes" id="UP000036873">
    <property type="component" value="Unassembled WGS sequence"/>
</dbReference>
<dbReference type="EMBL" id="LGYO01000051">
    <property type="protein sequence ID" value="KNZ40592.1"/>
    <property type="molecule type" value="Genomic_DNA"/>
</dbReference>
<keyword evidence="1" id="KW-0812">Transmembrane</keyword>
<dbReference type="STRING" id="52689.AKG39_16720"/>
<evidence type="ECO:0000259" key="2">
    <source>
        <dbReference type="Pfam" id="PF19124"/>
    </source>
</evidence>
<name>A0A0L6TWZ2_9FIRM</name>
<dbReference type="AlphaFoldDB" id="A0A0L6TWZ2"/>
<proteinExistence type="predicted"/>
<comment type="caution">
    <text evidence="3">The sequence shown here is derived from an EMBL/GenBank/DDBJ whole genome shotgun (WGS) entry which is preliminary data.</text>
</comment>
<dbReference type="OrthoDB" id="9808690at2"/>
<sequence length="76" mass="9421">MDKRKWTKQEIDTYRENNSTFYYLNPEDSNFLVPKPYGLGWTVNWANPKTWFFVFLITSFYVARFFYRRQKKSKNT</sequence>
<gene>
    <name evidence="3" type="ORF">AKG39_16720</name>
</gene>
<dbReference type="InterPro" id="IPR043831">
    <property type="entry name" value="DUF5808"/>
</dbReference>
<evidence type="ECO:0000313" key="3">
    <source>
        <dbReference type="EMBL" id="KNZ40592.1"/>
    </source>
</evidence>
<evidence type="ECO:0000313" key="4">
    <source>
        <dbReference type="Proteomes" id="UP000036873"/>
    </source>
</evidence>
<protein>
    <recommendedName>
        <fullName evidence="2">DUF5808 domain-containing protein</fullName>
    </recommendedName>
</protein>
<evidence type="ECO:0000256" key="1">
    <source>
        <dbReference type="SAM" id="Phobius"/>
    </source>
</evidence>
<keyword evidence="1" id="KW-0472">Membrane</keyword>
<feature type="transmembrane region" description="Helical" evidence="1">
    <location>
        <begin position="50"/>
        <end position="67"/>
    </location>
</feature>
<dbReference type="RefSeq" id="WP_050741541.1">
    <property type="nucleotide sequence ID" value="NZ_LGYO01000051.1"/>
</dbReference>
<dbReference type="Pfam" id="PF19124">
    <property type="entry name" value="DUF5808"/>
    <property type="match status" value="1"/>
</dbReference>